<dbReference type="InterPro" id="IPR017871">
    <property type="entry name" value="ABC_transporter-like_CS"/>
</dbReference>
<dbReference type="PROSITE" id="PS50042">
    <property type="entry name" value="CNMP_BINDING_3"/>
    <property type="match status" value="1"/>
</dbReference>
<dbReference type="InterPro" id="IPR000595">
    <property type="entry name" value="cNMP-bd_dom"/>
</dbReference>
<evidence type="ECO:0000256" key="1">
    <source>
        <dbReference type="ARBA" id="ARBA00004651"/>
    </source>
</evidence>
<dbReference type="PROSITE" id="PS50929">
    <property type="entry name" value="ABC_TM1F"/>
    <property type="match status" value="1"/>
</dbReference>
<organism evidence="14 15">
    <name type="scientific">Nostoc cycadae WK-1</name>
    <dbReference type="NCBI Taxonomy" id="1861711"/>
    <lineage>
        <taxon>Bacteria</taxon>
        <taxon>Bacillati</taxon>
        <taxon>Cyanobacteriota</taxon>
        <taxon>Cyanophyceae</taxon>
        <taxon>Nostocales</taxon>
        <taxon>Nostocaceae</taxon>
        <taxon>Nostoc</taxon>
    </lineage>
</organism>
<keyword evidence="7 9" id="KW-1133">Transmembrane helix</keyword>
<dbReference type="InterPro" id="IPR011527">
    <property type="entry name" value="ABC1_TM_dom"/>
</dbReference>
<dbReference type="Gene3D" id="3.40.50.300">
    <property type="entry name" value="P-loop containing nucleotide triphosphate hydrolases"/>
    <property type="match status" value="1"/>
</dbReference>
<dbReference type="GO" id="GO:0016887">
    <property type="term" value="F:ATP hydrolysis activity"/>
    <property type="evidence" value="ECO:0007669"/>
    <property type="project" value="InterPro"/>
</dbReference>
<dbReference type="RefSeq" id="WP_103123779.1">
    <property type="nucleotide sequence ID" value="NZ_DF978422.1"/>
</dbReference>
<dbReference type="InterPro" id="IPR014710">
    <property type="entry name" value="RmlC-like_jellyroll"/>
</dbReference>
<feature type="domain" description="Peptidase C39" evidence="13">
    <location>
        <begin position="334"/>
        <end position="453"/>
    </location>
</feature>
<evidence type="ECO:0000256" key="8">
    <source>
        <dbReference type="ARBA" id="ARBA00023136"/>
    </source>
</evidence>
<dbReference type="InterPro" id="IPR018490">
    <property type="entry name" value="cNMP-bd_dom_sf"/>
</dbReference>
<dbReference type="PANTHER" id="PTHR43394">
    <property type="entry name" value="ATP-DEPENDENT PERMEASE MDL1, MITOCHONDRIAL"/>
    <property type="match status" value="1"/>
</dbReference>
<evidence type="ECO:0000256" key="7">
    <source>
        <dbReference type="ARBA" id="ARBA00022989"/>
    </source>
</evidence>
<feature type="transmembrane region" description="Helical" evidence="9">
    <location>
        <begin position="482"/>
        <end position="508"/>
    </location>
</feature>
<feature type="domain" description="Cyclic nucleotide-binding" evidence="10">
    <location>
        <begin position="40"/>
        <end position="131"/>
    </location>
</feature>
<keyword evidence="5" id="KW-0645">Protease</keyword>
<dbReference type="InterPro" id="IPR027417">
    <property type="entry name" value="P-loop_NTPase"/>
</dbReference>
<dbReference type="Pfam" id="PF00027">
    <property type="entry name" value="cNMP_binding"/>
    <property type="match status" value="1"/>
</dbReference>
<dbReference type="Gene3D" id="2.60.120.10">
    <property type="entry name" value="Jelly Rolls"/>
    <property type="match status" value="1"/>
</dbReference>
<keyword evidence="8 9" id="KW-0472">Membrane</keyword>
<evidence type="ECO:0000256" key="3">
    <source>
        <dbReference type="ARBA" id="ARBA00022741"/>
    </source>
</evidence>
<evidence type="ECO:0000256" key="2">
    <source>
        <dbReference type="ARBA" id="ARBA00022692"/>
    </source>
</evidence>
<dbReference type="GO" id="GO:0015421">
    <property type="term" value="F:ABC-type oligopeptide transporter activity"/>
    <property type="evidence" value="ECO:0007669"/>
    <property type="project" value="TreeGrafter"/>
</dbReference>
<dbReference type="Gene3D" id="3.90.70.10">
    <property type="entry name" value="Cysteine proteinases"/>
    <property type="match status" value="1"/>
</dbReference>
<evidence type="ECO:0000313" key="15">
    <source>
        <dbReference type="Proteomes" id="UP000236527"/>
    </source>
</evidence>
<accession>A0A2H6LCU4</accession>
<dbReference type="PROSITE" id="PS00211">
    <property type="entry name" value="ABC_TRANSPORTER_1"/>
    <property type="match status" value="1"/>
</dbReference>
<keyword evidence="2 9" id="KW-0812">Transmembrane</keyword>
<proteinExistence type="predicted"/>
<dbReference type="InterPro" id="IPR036640">
    <property type="entry name" value="ABC1_TM_sf"/>
</dbReference>
<sequence length="1047" mass="117026">MKQVLGNEEYNLSVQPRDDRQLLSDILLSWLPGNDKLVRNLSPAFEIRDFNLGDELVDQAENSPGCYVICQGQVRLVSWNATLQKEVATSLLGVGETYGADELFTDAPLTYRAIAASAGTLAFIPTANLKQWCDRLPQLRDYLSHITTIRQTLLFFKTAVDVPKLKDQPSHPKLSSHTLKEFVPYLEQVKVSAGSVLSQSTPSEDGRFWLRSGEIHSLENPSVLFPSIGNSWGYPEPIPDDWIAKTDLVIYKLAIAQWEKAKATAPQLLGVSSEQIIADKAKVTRQRHKNSVATKPSLNLQQPSAKTQSNLITFPLPSKQRRPLFGQRYPFIQQQSTADCGPACLAMISHYWGKKFSINILRNISNVGRGGASLRSLATAAETIGFQARPVRASLNRIANQKHPWIAHWQGDHYIVVYRVRKNCVIVSDPAIGRKKLNIKEFQAGWTGYALLLTPTPQFQAVQSTKPSLRRFWSAFLPYRSLLLPIIVASLLLQIFGLVTPLLTQVILDQVVVHKSLSTLHVFIIGSLVFSLWRIGLGSIRQYMLDYFSNRVDLSLITGFITHTLNLPLQFFATRHVGDIITRVQENQKIQVFLTRQAVAAWLDALTAVVYVGLMAYYNLQLTFLVLALLPPIILLTVIASPILRQVSREIFNEAAKQNSSLVEMLTGVATVKAAAAERELRWRWEDHFTSTVNAKFRGQKLAITLQVISGLINTLGSTVLLWYSATLVIQDQLSIGQLVAFNMLIGNVIGPVLSLVNLWDEFQEVLVSVERLDDIFSTQPEETAEKSMLVLPNLRGEVRFENVTFRYSADDDHNILQNISLEVQSGQTVAIVGRSGSGKSSLVNLLQGLYYPTSGKILVDGHDIRHVSPQSLRRQLGVVPQECFLFSGTILENITLYRPEYSLEQVIEVSKLAEAHVFIQTLPLGYNTKVGERGSSLSGGQRQRIAIARAILSNPRILILDEATSSLDTESERRFQQNLRRISCVSKTSVQEARTTFIIAHRLSTVRHADHIIVLDKGVIAEQGTHEELIAIQGLYYHLTKQQIDT</sequence>
<keyword evidence="4" id="KW-0378">Hydrolase</keyword>
<dbReference type="CDD" id="cd18568">
    <property type="entry name" value="ABC_6TM_HetC_like"/>
    <property type="match status" value="1"/>
</dbReference>
<dbReference type="GO" id="GO:0008234">
    <property type="term" value="F:cysteine-type peptidase activity"/>
    <property type="evidence" value="ECO:0007669"/>
    <property type="project" value="UniProtKB-KW"/>
</dbReference>
<dbReference type="SUPFAM" id="SSF90123">
    <property type="entry name" value="ABC transporter transmembrane region"/>
    <property type="match status" value="1"/>
</dbReference>
<dbReference type="PROSITE" id="PS50893">
    <property type="entry name" value="ABC_TRANSPORTER_2"/>
    <property type="match status" value="1"/>
</dbReference>
<feature type="domain" description="ABC transmembrane type-1" evidence="12">
    <location>
        <begin position="486"/>
        <end position="765"/>
    </location>
</feature>
<name>A0A2H6LCU4_9NOSO</name>
<feature type="transmembrane region" description="Helical" evidence="9">
    <location>
        <begin position="520"/>
        <end position="537"/>
    </location>
</feature>
<evidence type="ECO:0000256" key="6">
    <source>
        <dbReference type="ARBA" id="ARBA00022840"/>
    </source>
</evidence>
<keyword evidence="15" id="KW-1185">Reference proteome</keyword>
<keyword evidence="6" id="KW-0067">ATP-binding</keyword>
<feature type="transmembrane region" description="Helical" evidence="9">
    <location>
        <begin position="702"/>
        <end position="724"/>
    </location>
</feature>
<reference evidence="15" key="1">
    <citation type="journal article" date="2018" name="Genome Announc.">
        <title>Draft Genome Sequence of the Nitrogen-Fixing and Hormogonia-Inducing Cyanobacterium Nostoc cycadae Strain WK-1, Isolated from the Coralloid Roots of Cycas revoluta.</title>
        <authorList>
            <person name="Kanesaki Y."/>
            <person name="Hirose M."/>
            <person name="Hirose Y."/>
            <person name="Fujisawa T."/>
            <person name="Nakamura Y."/>
            <person name="Watanabe S."/>
            <person name="Matsunaga S."/>
            <person name="Uchida H."/>
            <person name="Murakami A."/>
        </authorList>
    </citation>
    <scope>NUCLEOTIDE SEQUENCE [LARGE SCALE GENOMIC DNA]</scope>
    <source>
        <strain evidence="15">WK-1</strain>
    </source>
</reference>
<dbReference type="EMBL" id="BDGE01000012">
    <property type="protein sequence ID" value="GBE91018.1"/>
    <property type="molecule type" value="Genomic_DNA"/>
</dbReference>
<evidence type="ECO:0000256" key="4">
    <source>
        <dbReference type="ARBA" id="ARBA00022801"/>
    </source>
</evidence>
<gene>
    <name evidence="14" type="ORF">NCWK1_0740</name>
</gene>
<dbReference type="InterPro" id="IPR005074">
    <property type="entry name" value="Peptidase_C39"/>
</dbReference>
<dbReference type="Pfam" id="PF00664">
    <property type="entry name" value="ABC_membrane"/>
    <property type="match status" value="1"/>
</dbReference>
<comment type="caution">
    <text evidence="14">The sequence shown here is derived from an EMBL/GenBank/DDBJ whole genome shotgun (WGS) entry which is preliminary data.</text>
</comment>
<dbReference type="InterPro" id="IPR003593">
    <property type="entry name" value="AAA+_ATPase"/>
</dbReference>
<dbReference type="PROSITE" id="PS50990">
    <property type="entry name" value="PEPTIDASE_C39"/>
    <property type="match status" value="1"/>
</dbReference>
<dbReference type="Proteomes" id="UP000236527">
    <property type="component" value="Unassembled WGS sequence"/>
</dbReference>
<feature type="transmembrane region" description="Helical" evidence="9">
    <location>
        <begin position="599"/>
        <end position="618"/>
    </location>
</feature>
<comment type="subcellular location">
    <subcellularLocation>
        <location evidence="1">Cell membrane</location>
        <topology evidence="1">Multi-pass membrane protein</topology>
    </subcellularLocation>
</comment>
<dbReference type="SUPFAM" id="SSF51206">
    <property type="entry name" value="cAMP-binding domain-like"/>
    <property type="match status" value="1"/>
</dbReference>
<dbReference type="AlphaFoldDB" id="A0A2H6LCU4"/>
<dbReference type="SMART" id="SM00382">
    <property type="entry name" value="AAA"/>
    <property type="match status" value="1"/>
</dbReference>
<evidence type="ECO:0000256" key="9">
    <source>
        <dbReference type="SAM" id="Phobius"/>
    </source>
</evidence>
<evidence type="ECO:0000256" key="5">
    <source>
        <dbReference type="ARBA" id="ARBA00022807"/>
    </source>
</evidence>
<dbReference type="Pfam" id="PF03412">
    <property type="entry name" value="Peptidase_C39"/>
    <property type="match status" value="1"/>
</dbReference>
<dbReference type="GO" id="GO:0006508">
    <property type="term" value="P:proteolysis"/>
    <property type="evidence" value="ECO:0007669"/>
    <property type="project" value="InterPro"/>
</dbReference>
<evidence type="ECO:0000313" key="14">
    <source>
        <dbReference type="EMBL" id="GBE91018.1"/>
    </source>
</evidence>
<dbReference type="GO" id="GO:0005886">
    <property type="term" value="C:plasma membrane"/>
    <property type="evidence" value="ECO:0007669"/>
    <property type="project" value="UniProtKB-SubCell"/>
</dbReference>
<protein>
    <submittedName>
        <fullName evidence="14">Bacteriocin/lantibiotic ABC transporter</fullName>
    </submittedName>
</protein>
<feature type="transmembrane region" description="Helical" evidence="9">
    <location>
        <begin position="624"/>
        <end position="644"/>
    </location>
</feature>
<dbReference type="InterPro" id="IPR003439">
    <property type="entry name" value="ABC_transporter-like_ATP-bd"/>
</dbReference>
<dbReference type="Pfam" id="PF00005">
    <property type="entry name" value="ABC_tran"/>
    <property type="match status" value="1"/>
</dbReference>
<dbReference type="SUPFAM" id="SSF52540">
    <property type="entry name" value="P-loop containing nucleoside triphosphate hydrolases"/>
    <property type="match status" value="1"/>
</dbReference>
<dbReference type="FunFam" id="3.40.50.300:FF:000218">
    <property type="entry name" value="Multidrug ABC transporter ATP-binding protein"/>
    <property type="match status" value="1"/>
</dbReference>
<keyword evidence="3" id="KW-0547">Nucleotide-binding</keyword>
<evidence type="ECO:0000259" key="13">
    <source>
        <dbReference type="PROSITE" id="PS50990"/>
    </source>
</evidence>
<dbReference type="GO" id="GO:0005524">
    <property type="term" value="F:ATP binding"/>
    <property type="evidence" value="ECO:0007669"/>
    <property type="project" value="UniProtKB-KW"/>
</dbReference>
<dbReference type="CDD" id="cd00038">
    <property type="entry name" value="CAP_ED"/>
    <property type="match status" value="1"/>
</dbReference>
<dbReference type="Gene3D" id="1.20.1560.10">
    <property type="entry name" value="ABC transporter type 1, transmembrane domain"/>
    <property type="match status" value="1"/>
</dbReference>
<dbReference type="InterPro" id="IPR039421">
    <property type="entry name" value="Type_1_exporter"/>
</dbReference>
<evidence type="ECO:0000259" key="11">
    <source>
        <dbReference type="PROSITE" id="PS50893"/>
    </source>
</evidence>
<evidence type="ECO:0000259" key="12">
    <source>
        <dbReference type="PROSITE" id="PS50929"/>
    </source>
</evidence>
<evidence type="ECO:0000259" key="10">
    <source>
        <dbReference type="PROSITE" id="PS50042"/>
    </source>
</evidence>
<dbReference type="CDD" id="cd02418">
    <property type="entry name" value="Peptidase_C39B"/>
    <property type="match status" value="1"/>
</dbReference>
<dbReference type="PANTHER" id="PTHR43394:SF1">
    <property type="entry name" value="ATP-BINDING CASSETTE SUB-FAMILY B MEMBER 10, MITOCHONDRIAL"/>
    <property type="match status" value="1"/>
</dbReference>
<keyword evidence="5" id="KW-0788">Thiol protease</keyword>
<feature type="domain" description="ABC transporter" evidence="11">
    <location>
        <begin position="799"/>
        <end position="1043"/>
    </location>
</feature>